<organism evidence="1 3">
    <name type="scientific">Xanthomonas citri pv. citri</name>
    <dbReference type="NCBI Taxonomy" id="611301"/>
    <lineage>
        <taxon>Bacteria</taxon>
        <taxon>Pseudomonadati</taxon>
        <taxon>Pseudomonadota</taxon>
        <taxon>Gammaproteobacteria</taxon>
        <taxon>Lysobacterales</taxon>
        <taxon>Lysobacteraceae</taxon>
        <taxon>Xanthomonas</taxon>
    </lineage>
</organism>
<sequence length="171" mass="18827">MVTKTPSSLKWLVDKRARLAGHIAQIQRRADAARQLAADLDSSVEATRRDLEALDRILGLHDICVPPEVIRPVRMSSEGPLLQRGHISRNVLACLREAAGEWRSTTEVLLFVGSQGKAVGGNVQYAELRLRVRKCLQAHCSAGRVIRRNSPRTNVEGYWALAPDADDGGMP</sequence>
<proteinExistence type="predicted"/>
<reference evidence="2" key="2">
    <citation type="submission" date="2020-01" db="EMBL/GenBank/DDBJ databases">
        <authorList>
            <person name="Richard D."/>
        </authorList>
    </citation>
    <scope>NUCLEOTIDE SEQUENCE</scope>
    <source>
        <strain evidence="2">JP541</strain>
    </source>
</reference>
<dbReference type="AlphaFoldDB" id="A0A0U5BWJ9"/>
<comment type="caution">
    <text evidence="1">The sequence shown here is derived from an EMBL/GenBank/DDBJ whole genome shotgun (WGS) entry which is preliminary data.</text>
</comment>
<gene>
    <name evidence="2" type="ORF">GUH15_17380</name>
    <name evidence="1" type="ORF">XAC3562_720004</name>
</gene>
<dbReference type="EMBL" id="CCXZ01000169">
    <property type="protein sequence ID" value="CEG17921.1"/>
    <property type="molecule type" value="Genomic_DNA"/>
</dbReference>
<protein>
    <submittedName>
        <fullName evidence="1">Uncharacterized protein</fullName>
    </submittedName>
</protein>
<dbReference type="KEGG" id="xcf:J172_03410"/>
<evidence type="ECO:0000313" key="2">
    <source>
        <dbReference type="EMBL" id="MBD4337793.1"/>
    </source>
</evidence>
<dbReference type="OMA" id="HTYENCD"/>
<dbReference type="GeneID" id="66913466"/>
<dbReference type="KEGG" id="xcu:J159_03395"/>
<dbReference type="KEGG" id="xcr:J163_03395"/>
<evidence type="ECO:0000313" key="1">
    <source>
        <dbReference type="EMBL" id="CEG17921.1"/>
    </source>
</evidence>
<reference evidence="1 3" key="1">
    <citation type="submission" date="2014-09" db="EMBL/GenBank/DDBJ databases">
        <authorList>
            <person name="Regsiter A."/>
        </authorList>
    </citation>
    <scope>NUCLEOTIDE SEQUENCE [LARGE SCALE GENOMIC DNA]</scope>
</reference>
<evidence type="ECO:0000313" key="3">
    <source>
        <dbReference type="Proteomes" id="UP000052230"/>
    </source>
</evidence>
<dbReference type="EMBL" id="JAABFR010001333">
    <property type="protein sequence ID" value="MBD4337793.1"/>
    <property type="molecule type" value="Genomic_DNA"/>
</dbReference>
<accession>A0A0U5BWJ9</accession>
<dbReference type="RefSeq" id="WP_011052123.1">
    <property type="nucleotide sequence ID" value="NZ_CAVLHM010000055.1"/>
</dbReference>
<keyword evidence="3" id="KW-1185">Reference proteome</keyword>
<name>A0A0U5BWJ9_XANCI</name>
<dbReference type="PATRIC" id="fig|434928.28.peg.3523"/>
<dbReference type="KEGG" id="xcm:J164_03394"/>
<dbReference type="KEGG" id="xcw:J162_03398"/>
<dbReference type="KEGG" id="xcn:J169_03418"/>
<dbReference type="Proteomes" id="UP000052230">
    <property type="component" value="Unassembled WGS sequence"/>
</dbReference>
<dbReference type="Proteomes" id="UP000653002">
    <property type="component" value="Unassembled WGS sequence"/>
</dbReference>